<dbReference type="AlphaFoldDB" id="D0LFQ0"/>
<reference evidence="1 2" key="1">
    <citation type="journal article" date="2010" name="Stand. Genomic Sci.">
        <title>Complete genome sequence of Haliangium ochraceum type strain (SMP-2).</title>
        <authorList>
            <consortium name="US DOE Joint Genome Institute (JGI-PGF)"/>
            <person name="Ivanova N."/>
            <person name="Daum C."/>
            <person name="Lang E."/>
            <person name="Abt B."/>
            <person name="Kopitz M."/>
            <person name="Saunders E."/>
            <person name="Lapidus A."/>
            <person name="Lucas S."/>
            <person name="Glavina Del Rio T."/>
            <person name="Nolan M."/>
            <person name="Tice H."/>
            <person name="Copeland A."/>
            <person name="Cheng J.F."/>
            <person name="Chen F."/>
            <person name="Bruce D."/>
            <person name="Goodwin L."/>
            <person name="Pitluck S."/>
            <person name="Mavromatis K."/>
            <person name="Pati A."/>
            <person name="Mikhailova N."/>
            <person name="Chen A."/>
            <person name="Palaniappan K."/>
            <person name="Land M."/>
            <person name="Hauser L."/>
            <person name="Chang Y.J."/>
            <person name="Jeffries C.D."/>
            <person name="Detter J.C."/>
            <person name="Brettin T."/>
            <person name="Rohde M."/>
            <person name="Goker M."/>
            <person name="Bristow J."/>
            <person name="Markowitz V."/>
            <person name="Eisen J.A."/>
            <person name="Hugenholtz P."/>
            <person name="Kyrpides N.C."/>
            <person name="Klenk H.P."/>
        </authorList>
    </citation>
    <scope>NUCLEOTIDE SEQUENCE [LARGE SCALE GENOMIC DNA]</scope>
    <source>
        <strain evidence="2">DSM 14365 / CIP 107738 / JCM 11303 / AJ 13395 / SMP-2</strain>
    </source>
</reference>
<sequence length="427" mass="45489">MTDQLSTSAAPGSELLDAGEAALARGRAEEGFSLLMQAARAGASSAEMPRLVLALSAAGHYCNRAREVLDWLSGALSPEAPPAVRAVALRAQVALWRSFDVRRVEELAAEAMAAAEAAEDEESFAAVLSCAAGAAYRRGRVREASDYAELANGRKIASRPAQVSAFRTNMFAAMALGDLEQALHCAIKARAIARELGLTGDIADESNNVARIYLDLGCPIEARACAEEGIRTAAVCGFEKAGIAGHMLAAAAAAESGDIDWAIERLEGLPYEATPRLYVDAIEAHAYWLLERGAEGDSAAAEELARRGIERAQVQGMANLLTPLYGSLARSLARRGLRENAREALELARQAADRTEPKARLLLALAAAEVLPAADSKRKMVLNQARARILRTAGRREDPLAYCAEVRINRRLLELSGGVPPDLPRAQ</sequence>
<protein>
    <recommendedName>
        <fullName evidence="3">MalT-like TPR region domain-containing protein</fullName>
    </recommendedName>
</protein>
<gene>
    <name evidence="1" type="ordered locus">Hoch_0042</name>
</gene>
<accession>D0LFQ0</accession>
<keyword evidence="2" id="KW-1185">Reference proteome</keyword>
<organism evidence="1 2">
    <name type="scientific">Haliangium ochraceum (strain DSM 14365 / JCM 11303 / SMP-2)</name>
    <dbReference type="NCBI Taxonomy" id="502025"/>
    <lineage>
        <taxon>Bacteria</taxon>
        <taxon>Pseudomonadati</taxon>
        <taxon>Myxococcota</taxon>
        <taxon>Polyangia</taxon>
        <taxon>Haliangiales</taxon>
        <taxon>Kofleriaceae</taxon>
        <taxon>Haliangium</taxon>
    </lineage>
</organism>
<dbReference type="Gene3D" id="1.25.40.10">
    <property type="entry name" value="Tetratricopeptide repeat domain"/>
    <property type="match status" value="1"/>
</dbReference>
<proteinExistence type="predicted"/>
<dbReference type="HOGENOM" id="CLU_642163_0_0_7"/>
<name>D0LFQ0_HALO1</name>
<evidence type="ECO:0008006" key="3">
    <source>
        <dbReference type="Google" id="ProtNLM"/>
    </source>
</evidence>
<dbReference type="Proteomes" id="UP000001880">
    <property type="component" value="Chromosome"/>
</dbReference>
<evidence type="ECO:0000313" key="1">
    <source>
        <dbReference type="EMBL" id="ACY12684.1"/>
    </source>
</evidence>
<dbReference type="KEGG" id="hoh:Hoch_0042"/>
<evidence type="ECO:0000313" key="2">
    <source>
        <dbReference type="Proteomes" id="UP000001880"/>
    </source>
</evidence>
<dbReference type="SUPFAM" id="SSF48452">
    <property type="entry name" value="TPR-like"/>
    <property type="match status" value="1"/>
</dbReference>
<dbReference type="EMBL" id="CP001804">
    <property type="protein sequence ID" value="ACY12684.1"/>
    <property type="molecule type" value="Genomic_DNA"/>
</dbReference>
<dbReference type="InterPro" id="IPR011990">
    <property type="entry name" value="TPR-like_helical_dom_sf"/>
</dbReference>